<dbReference type="AlphaFoldDB" id="A0A426Y2J3"/>
<evidence type="ECO:0000313" key="2">
    <source>
        <dbReference type="EMBL" id="RRT45962.1"/>
    </source>
</evidence>
<evidence type="ECO:0000256" key="1">
    <source>
        <dbReference type="SAM" id="MobiDB-lite"/>
    </source>
</evidence>
<dbReference type="EMBL" id="AMZH03015489">
    <property type="protein sequence ID" value="RRT45962.1"/>
    <property type="molecule type" value="Genomic_DNA"/>
</dbReference>
<gene>
    <name evidence="2" type="ORF">B296_00038570</name>
</gene>
<sequence>MTLTKVPFRCNTTEESDTSRSPRESISQRPATAATDDERSNSGVVLSHRFGLGVGRRGESEAQDQGKQAHLIASESTTLLFPASRLAWSLNQTWIKRKKTRESHTECVIAVLSH</sequence>
<reference evidence="2 3" key="1">
    <citation type="journal article" date="2014" name="Agronomy (Basel)">
        <title>A Draft Genome Sequence for Ensete ventricosum, the Drought-Tolerant Tree Against Hunger.</title>
        <authorList>
            <person name="Harrison J."/>
            <person name="Moore K.A."/>
            <person name="Paszkiewicz K."/>
            <person name="Jones T."/>
            <person name="Grant M."/>
            <person name="Ambacheew D."/>
            <person name="Muzemil S."/>
            <person name="Studholme D.J."/>
        </authorList>
    </citation>
    <scope>NUCLEOTIDE SEQUENCE [LARGE SCALE GENOMIC DNA]</scope>
</reference>
<accession>A0A426Y2J3</accession>
<protein>
    <submittedName>
        <fullName evidence="2">Uncharacterized protein</fullName>
    </submittedName>
</protein>
<proteinExistence type="predicted"/>
<dbReference type="Proteomes" id="UP000287651">
    <property type="component" value="Unassembled WGS sequence"/>
</dbReference>
<evidence type="ECO:0000313" key="3">
    <source>
        <dbReference type="Proteomes" id="UP000287651"/>
    </source>
</evidence>
<comment type="caution">
    <text evidence="2">The sequence shown here is derived from an EMBL/GenBank/DDBJ whole genome shotgun (WGS) entry which is preliminary data.</text>
</comment>
<organism evidence="2 3">
    <name type="scientific">Ensete ventricosum</name>
    <name type="common">Abyssinian banana</name>
    <name type="synonym">Musa ensete</name>
    <dbReference type="NCBI Taxonomy" id="4639"/>
    <lineage>
        <taxon>Eukaryota</taxon>
        <taxon>Viridiplantae</taxon>
        <taxon>Streptophyta</taxon>
        <taxon>Embryophyta</taxon>
        <taxon>Tracheophyta</taxon>
        <taxon>Spermatophyta</taxon>
        <taxon>Magnoliopsida</taxon>
        <taxon>Liliopsida</taxon>
        <taxon>Zingiberales</taxon>
        <taxon>Musaceae</taxon>
        <taxon>Ensete</taxon>
    </lineage>
</organism>
<feature type="region of interest" description="Disordered" evidence="1">
    <location>
        <begin position="1"/>
        <end position="43"/>
    </location>
</feature>
<name>A0A426Y2J3_ENSVE</name>